<accession>A0A1Z3N7Y4</accession>
<protein>
    <submittedName>
        <fullName evidence="1">Uncharacterized protein</fullName>
    </submittedName>
</protein>
<gene>
    <name evidence="1" type="ORF">B9G79_08395</name>
</gene>
<evidence type="ECO:0000313" key="1">
    <source>
        <dbReference type="EMBL" id="ASD63592.1"/>
    </source>
</evidence>
<dbReference type="EMBL" id="CP020946">
    <property type="protein sequence ID" value="ASD63592.1"/>
    <property type="molecule type" value="Genomic_DNA"/>
</dbReference>
<dbReference type="AlphaFoldDB" id="A0A1Z3N7Y4"/>
<proteinExistence type="predicted"/>
<organism evidence="1 2">
    <name type="scientific">Bdellovibrio bacteriovorus</name>
    <dbReference type="NCBI Taxonomy" id="959"/>
    <lineage>
        <taxon>Bacteria</taxon>
        <taxon>Pseudomonadati</taxon>
        <taxon>Bdellovibrionota</taxon>
        <taxon>Bdellovibrionia</taxon>
        <taxon>Bdellovibrionales</taxon>
        <taxon>Pseudobdellovibrionaceae</taxon>
        <taxon>Bdellovibrio</taxon>
    </lineage>
</organism>
<dbReference type="Proteomes" id="UP000197003">
    <property type="component" value="Chromosome"/>
</dbReference>
<evidence type="ECO:0000313" key="2">
    <source>
        <dbReference type="Proteomes" id="UP000197003"/>
    </source>
</evidence>
<sequence length="90" mass="10072">MNDVTANSPDQQLHLRFHTTEPMHFSQGGLYGEKDQSGDLHSYYIGGGIYAVSIQIPFPPVRGPEQEALSPLLPSESHFERKELNTVSKF</sequence>
<reference evidence="1 2" key="1">
    <citation type="submission" date="2017-04" db="EMBL/GenBank/DDBJ databases">
        <title>Whole genome sequence of Bdellovibrio bacteriovorus strain SSB218315.</title>
        <authorList>
            <person name="Oyedara O."/>
            <person name="Rodriguez-Perez M.A."/>
        </authorList>
    </citation>
    <scope>NUCLEOTIDE SEQUENCE [LARGE SCALE GENOMIC DNA]</scope>
    <source>
        <strain evidence="1 2">SSB218315</strain>
    </source>
</reference>
<name>A0A1Z3N7Y4_BDEBC</name>